<dbReference type="AlphaFoldDB" id="A0A914Z6J5"/>
<accession>A0A914Z6J5</accession>
<evidence type="ECO:0000259" key="4">
    <source>
        <dbReference type="SMART" id="SM00322"/>
    </source>
</evidence>
<evidence type="ECO:0000256" key="3">
    <source>
        <dbReference type="SAM" id="MobiDB-lite"/>
    </source>
</evidence>
<protein>
    <submittedName>
        <fullName evidence="6">K Homology domain-containing protein</fullName>
    </submittedName>
</protein>
<dbReference type="PROSITE" id="PS50084">
    <property type="entry name" value="KH_TYPE_1"/>
    <property type="match status" value="2"/>
</dbReference>
<dbReference type="SMART" id="SM00322">
    <property type="entry name" value="KH"/>
    <property type="match status" value="2"/>
</dbReference>
<keyword evidence="2" id="KW-0694">RNA-binding</keyword>
<evidence type="ECO:0000313" key="5">
    <source>
        <dbReference type="Proteomes" id="UP000887577"/>
    </source>
</evidence>
<evidence type="ECO:0000256" key="2">
    <source>
        <dbReference type="PROSITE-ProRule" id="PRU00117"/>
    </source>
</evidence>
<organism evidence="5 6">
    <name type="scientific">Panagrolaimus superbus</name>
    <dbReference type="NCBI Taxonomy" id="310955"/>
    <lineage>
        <taxon>Eukaryota</taxon>
        <taxon>Metazoa</taxon>
        <taxon>Ecdysozoa</taxon>
        <taxon>Nematoda</taxon>
        <taxon>Chromadorea</taxon>
        <taxon>Rhabditida</taxon>
        <taxon>Tylenchina</taxon>
        <taxon>Panagrolaimomorpha</taxon>
        <taxon>Panagrolaimoidea</taxon>
        <taxon>Panagrolaimidae</taxon>
        <taxon>Panagrolaimus</taxon>
    </lineage>
</organism>
<feature type="compositionally biased region" description="Basic and acidic residues" evidence="3">
    <location>
        <begin position="130"/>
        <end position="147"/>
    </location>
</feature>
<sequence length="357" mass="40062">MTNIYQQHFLNLNNDFEARNDLKKSKSANNSTLSLHIAAYENSSEISNLNFDEKISKDLSQKFNQDTSGWGKVFKNVKQLFTAESSKIYAQGLFEFPRQQKDIKIEPEIMQFKASQKLLDPNESNSILKQSRETDFPRKRRDIGERDEYNEVPAKRVYEGQNSAITNMVETIEIPDSVVGLVIGRGGEQVAYIQQETKCRLQMAHEATSQQTRFCTLNGTRENIDRARNMISELLGRAINIKSTLTGEMSSQQQSTEATAITPMAGIPPGCIQRILSIPGTKCGLIIGRNGDTIKSLQETLGVKMLLIQENQAISHGPKPLRITGTPDKVENACQTIESIINSEDSRPQYVKSVGEW</sequence>
<feature type="domain" description="K Homology" evidence="4">
    <location>
        <begin position="270"/>
        <end position="342"/>
    </location>
</feature>
<dbReference type="Gene3D" id="3.30.1370.10">
    <property type="entry name" value="K Homology domain, type 1"/>
    <property type="match status" value="2"/>
</dbReference>
<dbReference type="GO" id="GO:0003723">
    <property type="term" value="F:RNA binding"/>
    <property type="evidence" value="ECO:0007669"/>
    <property type="project" value="UniProtKB-UniRule"/>
</dbReference>
<feature type="domain" description="K Homology" evidence="4">
    <location>
        <begin position="166"/>
        <end position="236"/>
    </location>
</feature>
<dbReference type="InterPro" id="IPR036612">
    <property type="entry name" value="KH_dom_type_1_sf"/>
</dbReference>
<evidence type="ECO:0000256" key="1">
    <source>
        <dbReference type="ARBA" id="ARBA00022737"/>
    </source>
</evidence>
<dbReference type="WBParaSite" id="PSU_v2.g7527.t1">
    <property type="protein sequence ID" value="PSU_v2.g7527.t1"/>
    <property type="gene ID" value="PSU_v2.g7527"/>
</dbReference>
<keyword evidence="1" id="KW-0677">Repeat</keyword>
<dbReference type="InterPro" id="IPR004087">
    <property type="entry name" value="KH_dom"/>
</dbReference>
<dbReference type="SUPFAM" id="SSF54791">
    <property type="entry name" value="Eukaryotic type KH-domain (KH-domain type I)"/>
    <property type="match status" value="2"/>
</dbReference>
<dbReference type="Pfam" id="PF00013">
    <property type="entry name" value="KH_1"/>
    <property type="match status" value="2"/>
</dbReference>
<name>A0A914Z6J5_9BILA</name>
<proteinExistence type="predicted"/>
<keyword evidence="5" id="KW-1185">Reference proteome</keyword>
<dbReference type="PANTHER" id="PTHR10288">
    <property type="entry name" value="KH DOMAIN CONTAINING RNA BINDING PROTEIN"/>
    <property type="match status" value="1"/>
</dbReference>
<dbReference type="Proteomes" id="UP000887577">
    <property type="component" value="Unplaced"/>
</dbReference>
<feature type="region of interest" description="Disordered" evidence="3">
    <location>
        <begin position="123"/>
        <end position="147"/>
    </location>
</feature>
<reference evidence="6" key="1">
    <citation type="submission" date="2022-11" db="UniProtKB">
        <authorList>
            <consortium name="WormBaseParasite"/>
        </authorList>
    </citation>
    <scope>IDENTIFICATION</scope>
</reference>
<evidence type="ECO:0000313" key="6">
    <source>
        <dbReference type="WBParaSite" id="PSU_v2.g7527.t1"/>
    </source>
</evidence>
<dbReference type="InterPro" id="IPR004088">
    <property type="entry name" value="KH_dom_type_1"/>
</dbReference>